<sequence>MEEKVLAEKKTEVKDLLLLGILGGLIYFLFIKTKEAKAEVVPVKPIEEKKPEEKVKALPTYPVRAELMPRPTKPVVYVPVVRRRRVVEKKEIKLPKLPPPISIDLKTATIEELKEVAEQRPGYREIILYKPKPDEKYIDVYIENGPFAYPISDKAKVGLLVNLGAIQLVLPRIRKERRYKLANWAIFRIPREKWYKFVEWMINKGYPVGYDNKAFIVTNQPAVMIITGKLNRLFYLERFLKTKYKNYLIGGYIKRVPLGKGRIGIGLMVIDPAKLGAVYNVFKRFELKDRIKITSCKFPNKNLVLKF</sequence>
<dbReference type="AlphaFoldDB" id="A0A7C0Y4N4"/>
<name>A0A7C0Y4N4_DESA2</name>
<dbReference type="Proteomes" id="UP000886289">
    <property type="component" value="Unassembled WGS sequence"/>
</dbReference>
<evidence type="ECO:0000256" key="1">
    <source>
        <dbReference type="SAM" id="Phobius"/>
    </source>
</evidence>
<comment type="caution">
    <text evidence="2">The sequence shown here is derived from an EMBL/GenBank/DDBJ whole genome shotgun (WGS) entry which is preliminary data.</text>
</comment>
<reference evidence="2" key="1">
    <citation type="journal article" date="2020" name="mSystems">
        <title>Genome- and Community-Level Interaction Insights into Carbon Utilization and Element Cycling Functions of Hydrothermarchaeota in Hydrothermal Sediment.</title>
        <authorList>
            <person name="Zhou Z."/>
            <person name="Liu Y."/>
            <person name="Xu W."/>
            <person name="Pan J."/>
            <person name="Luo Z.H."/>
            <person name="Li M."/>
        </authorList>
    </citation>
    <scope>NUCLEOTIDE SEQUENCE [LARGE SCALE GENOMIC DNA]</scope>
    <source>
        <strain evidence="2">HyVt-233</strain>
    </source>
</reference>
<gene>
    <name evidence="2" type="ORF">ENG63_05715</name>
</gene>
<accession>A0A7C0Y4N4</accession>
<keyword evidence="1" id="KW-0812">Transmembrane</keyword>
<evidence type="ECO:0000313" key="2">
    <source>
        <dbReference type="EMBL" id="HDD44338.1"/>
    </source>
</evidence>
<dbReference type="EMBL" id="DRBS01000219">
    <property type="protein sequence ID" value="HDD44338.1"/>
    <property type="molecule type" value="Genomic_DNA"/>
</dbReference>
<organism evidence="2">
    <name type="scientific">Desulfofervidus auxilii</name>
    <dbReference type="NCBI Taxonomy" id="1621989"/>
    <lineage>
        <taxon>Bacteria</taxon>
        <taxon>Pseudomonadati</taxon>
        <taxon>Thermodesulfobacteriota</taxon>
        <taxon>Candidatus Desulfofervidia</taxon>
        <taxon>Candidatus Desulfofervidales</taxon>
        <taxon>Candidatus Desulfofervidaceae</taxon>
        <taxon>Candidatus Desulfofervidus</taxon>
    </lineage>
</organism>
<feature type="transmembrane region" description="Helical" evidence="1">
    <location>
        <begin position="12"/>
        <end position="30"/>
    </location>
</feature>
<keyword evidence="1" id="KW-0472">Membrane</keyword>
<protein>
    <submittedName>
        <fullName evidence="2">Uncharacterized protein</fullName>
    </submittedName>
</protein>
<proteinExistence type="predicted"/>
<keyword evidence="1" id="KW-1133">Transmembrane helix</keyword>